<dbReference type="AlphaFoldDB" id="A0A401SL74"/>
<protein>
    <submittedName>
        <fullName evidence="1">Uncharacterized protein</fullName>
    </submittedName>
</protein>
<proteinExistence type="predicted"/>
<sequence>MCKHNSKYGTHLHKRFVNEEPEEISLLNNTSKINIMQEIPYVMRSGGDVKQSFSLASCQLTGENLQWLLQRDKTLLLPMRTEMAHSTEIYSQTVEMPSMRVEK</sequence>
<evidence type="ECO:0000313" key="1">
    <source>
        <dbReference type="EMBL" id="GCC31132.1"/>
    </source>
</evidence>
<organism evidence="1 2">
    <name type="scientific">Chiloscyllium punctatum</name>
    <name type="common">Brownbanded bambooshark</name>
    <name type="synonym">Hemiscyllium punctatum</name>
    <dbReference type="NCBI Taxonomy" id="137246"/>
    <lineage>
        <taxon>Eukaryota</taxon>
        <taxon>Metazoa</taxon>
        <taxon>Chordata</taxon>
        <taxon>Craniata</taxon>
        <taxon>Vertebrata</taxon>
        <taxon>Chondrichthyes</taxon>
        <taxon>Elasmobranchii</taxon>
        <taxon>Galeomorphii</taxon>
        <taxon>Galeoidea</taxon>
        <taxon>Orectolobiformes</taxon>
        <taxon>Hemiscylliidae</taxon>
        <taxon>Chiloscyllium</taxon>
    </lineage>
</organism>
<dbReference type="Proteomes" id="UP000287033">
    <property type="component" value="Unassembled WGS sequence"/>
</dbReference>
<comment type="caution">
    <text evidence="1">The sequence shown here is derived from an EMBL/GenBank/DDBJ whole genome shotgun (WGS) entry which is preliminary data.</text>
</comment>
<evidence type="ECO:0000313" key="2">
    <source>
        <dbReference type="Proteomes" id="UP000287033"/>
    </source>
</evidence>
<name>A0A401SL74_CHIPU</name>
<gene>
    <name evidence="1" type="ORF">chiPu_0009588</name>
</gene>
<reference evidence="1 2" key="1">
    <citation type="journal article" date="2018" name="Nat. Ecol. Evol.">
        <title>Shark genomes provide insights into elasmobranch evolution and the origin of vertebrates.</title>
        <authorList>
            <person name="Hara Y"/>
            <person name="Yamaguchi K"/>
            <person name="Onimaru K"/>
            <person name="Kadota M"/>
            <person name="Koyanagi M"/>
            <person name="Keeley SD"/>
            <person name="Tatsumi K"/>
            <person name="Tanaka K"/>
            <person name="Motone F"/>
            <person name="Kageyama Y"/>
            <person name="Nozu R"/>
            <person name="Adachi N"/>
            <person name="Nishimura O"/>
            <person name="Nakagawa R"/>
            <person name="Tanegashima C"/>
            <person name="Kiyatake I"/>
            <person name="Matsumoto R"/>
            <person name="Murakumo K"/>
            <person name="Nishida K"/>
            <person name="Terakita A"/>
            <person name="Kuratani S"/>
            <person name="Sato K"/>
            <person name="Hyodo S Kuraku.S."/>
        </authorList>
    </citation>
    <scope>NUCLEOTIDE SEQUENCE [LARGE SCALE GENOMIC DNA]</scope>
</reference>
<accession>A0A401SL74</accession>
<dbReference type="EMBL" id="BEZZ01000344">
    <property type="protein sequence ID" value="GCC31132.1"/>
    <property type="molecule type" value="Genomic_DNA"/>
</dbReference>
<keyword evidence="2" id="KW-1185">Reference proteome</keyword>